<accession>A8XDV7</accession>
<dbReference type="RefSeq" id="XP_045094650.1">
    <property type="nucleotide sequence ID" value="XM_045243460.1"/>
</dbReference>
<feature type="region of interest" description="Disordered" evidence="2">
    <location>
        <begin position="193"/>
        <end position="219"/>
    </location>
</feature>
<feature type="compositionally biased region" description="Basic and acidic residues" evidence="2">
    <location>
        <begin position="201"/>
        <end position="219"/>
    </location>
</feature>
<feature type="region of interest" description="Disordered" evidence="2">
    <location>
        <begin position="486"/>
        <end position="527"/>
    </location>
</feature>
<keyword evidence="1" id="KW-0175">Coiled coil</keyword>
<gene>
    <name evidence="3 5" type="ORF">CBG11726</name>
    <name evidence="3" type="ORF">CBG_11726</name>
</gene>
<feature type="region of interest" description="Disordered" evidence="2">
    <location>
        <begin position="839"/>
        <end position="890"/>
    </location>
</feature>
<dbReference type="EMBL" id="HE601289">
    <property type="protein sequence ID" value="CAP30852.2"/>
    <property type="molecule type" value="Genomic_DNA"/>
</dbReference>
<feature type="compositionally biased region" description="Basic and acidic residues" evidence="2">
    <location>
        <begin position="396"/>
        <end position="405"/>
    </location>
</feature>
<reference evidence="3 4" key="1">
    <citation type="journal article" date="2003" name="PLoS Biol.">
        <title>The genome sequence of Caenorhabditis briggsae: a platform for comparative genomics.</title>
        <authorList>
            <person name="Stein L.D."/>
            <person name="Bao Z."/>
            <person name="Blasiar D."/>
            <person name="Blumenthal T."/>
            <person name="Brent M.R."/>
            <person name="Chen N."/>
            <person name="Chinwalla A."/>
            <person name="Clarke L."/>
            <person name="Clee C."/>
            <person name="Coghlan A."/>
            <person name="Coulson A."/>
            <person name="D'Eustachio P."/>
            <person name="Fitch D.H."/>
            <person name="Fulton L.A."/>
            <person name="Fulton R.E."/>
            <person name="Griffiths-Jones S."/>
            <person name="Harris T.W."/>
            <person name="Hillier L.W."/>
            <person name="Kamath R."/>
            <person name="Kuwabara P.E."/>
            <person name="Mardis E.R."/>
            <person name="Marra M.A."/>
            <person name="Miner T.L."/>
            <person name="Minx P."/>
            <person name="Mullikin J.C."/>
            <person name="Plumb R.W."/>
            <person name="Rogers J."/>
            <person name="Schein J.E."/>
            <person name="Sohrmann M."/>
            <person name="Spieth J."/>
            <person name="Stajich J.E."/>
            <person name="Wei C."/>
            <person name="Willey D."/>
            <person name="Wilson R.K."/>
            <person name="Durbin R."/>
            <person name="Waterston R.H."/>
        </authorList>
    </citation>
    <scope>NUCLEOTIDE SEQUENCE [LARGE SCALE GENOMIC DNA]</scope>
    <source>
        <strain evidence="3 4">AF16</strain>
    </source>
</reference>
<dbReference type="eggNOG" id="KOG3026">
    <property type="taxonomic scope" value="Eukaryota"/>
</dbReference>
<dbReference type="WormBase" id="CBG11726">
    <property type="protein sequence ID" value="CBP49342"/>
    <property type="gene ID" value="WBGene00032804"/>
</dbReference>
<dbReference type="FunCoup" id="A8XDV7">
    <property type="interactions" value="216"/>
</dbReference>
<dbReference type="STRING" id="6238.A8XDV7"/>
<proteinExistence type="predicted"/>
<feature type="compositionally biased region" description="Low complexity" evidence="2">
    <location>
        <begin position="508"/>
        <end position="527"/>
    </location>
</feature>
<feature type="compositionally biased region" description="Polar residues" evidence="2">
    <location>
        <begin position="881"/>
        <end position="890"/>
    </location>
</feature>
<feature type="compositionally biased region" description="Polar residues" evidence="2">
    <location>
        <begin position="452"/>
        <end position="462"/>
    </location>
</feature>
<evidence type="ECO:0000256" key="1">
    <source>
        <dbReference type="SAM" id="Coils"/>
    </source>
</evidence>
<dbReference type="KEGG" id="cbr:CBG_11726"/>
<dbReference type="CTD" id="8582972"/>
<reference evidence="3 4" key="2">
    <citation type="journal article" date="2011" name="PLoS Genet.">
        <title>Caenorhabditis briggsae recombinant inbred line genotypes reveal inter-strain incompatibility and the evolution of recombination.</title>
        <authorList>
            <person name="Ross J.A."/>
            <person name="Koboldt D.C."/>
            <person name="Staisch J.E."/>
            <person name="Chamberlin H.M."/>
            <person name="Gupta B.P."/>
            <person name="Miller R.D."/>
            <person name="Baird S.E."/>
            <person name="Haag E.S."/>
        </authorList>
    </citation>
    <scope>NUCLEOTIDE SEQUENCE [LARGE SCALE GENOMIC DNA]</scope>
    <source>
        <strain evidence="3 4">AF16</strain>
    </source>
</reference>
<feature type="compositionally biased region" description="Gly residues" evidence="2">
    <location>
        <begin position="863"/>
        <end position="878"/>
    </location>
</feature>
<dbReference type="AlphaFoldDB" id="A8XDV7"/>
<feature type="coiled-coil region" evidence="1">
    <location>
        <begin position="781"/>
        <end position="808"/>
    </location>
</feature>
<name>A8XDV7_CAEBR</name>
<evidence type="ECO:0000256" key="2">
    <source>
        <dbReference type="SAM" id="MobiDB-lite"/>
    </source>
</evidence>
<feature type="region of interest" description="Disordered" evidence="2">
    <location>
        <begin position="383"/>
        <end position="405"/>
    </location>
</feature>
<keyword evidence="4" id="KW-1185">Reference proteome</keyword>
<dbReference type="InParanoid" id="A8XDV7"/>
<evidence type="ECO:0000313" key="5">
    <source>
        <dbReference type="WormBase" id="CBG11726"/>
    </source>
</evidence>
<evidence type="ECO:0000313" key="3">
    <source>
        <dbReference type="EMBL" id="CAP30852.2"/>
    </source>
</evidence>
<dbReference type="Proteomes" id="UP000008549">
    <property type="component" value="Unassembled WGS sequence"/>
</dbReference>
<feature type="region of interest" description="Disordered" evidence="2">
    <location>
        <begin position="452"/>
        <end position="474"/>
    </location>
</feature>
<dbReference type="OMA" id="DYFRCKL"/>
<feature type="compositionally biased region" description="Polar residues" evidence="2">
    <location>
        <begin position="383"/>
        <end position="394"/>
    </location>
</feature>
<dbReference type="HOGENOM" id="CLU_015438_0_0_1"/>
<evidence type="ECO:0000313" key="4">
    <source>
        <dbReference type="Proteomes" id="UP000008549"/>
    </source>
</evidence>
<dbReference type="GeneID" id="8582972"/>
<feature type="compositionally biased region" description="Gly residues" evidence="2">
    <location>
        <begin position="844"/>
        <end position="853"/>
    </location>
</feature>
<protein>
    <submittedName>
        <fullName evidence="3">Protein CBG11726</fullName>
    </submittedName>
</protein>
<sequence length="890" mass="101558">MSLEEADIRCQIAWQLDQNKKYDEVVAHVLTGCLSCVTNPKKRFGGREMLFPNEPPPWIKVPESEKSNPEAWKRFHKKKMRSEMTLEEFEQFLVDSDLSDAQLAMEIAKFRRIEKVASWTHVRDIRRKQKEKRLEQEKKEKEAKKLNLEAKKEAEKLKKQDEKRKNLEEKQLKDDEKLEYLEKMKEDEKLLEENLDEEIKDEQSAENEEKSKKSERKEFNLRKDMPWSPSTYDFLCTDKRSIIDQSQQKRMIAMCQSLMYEGQLRHSGNRDELKPAPKTRLLDDSIAHDLISSCKQTTVLSDATTICHLLSPNWESRDYEFGIPIRVKIQRVDGVDKKCVTMSKPVPSTSLQMVQNTSGTKTIVDPSDLQLPPENQRKNYAFDNTKSAAGPSNQHGKKEWQAEKERRRQKMLKKQQKQKELDSIKDGEKKSWQKFNTKANAKGLKGLKKVTVSGSAQDGSSTGDKRGTVISKATIQRKTLKRALKNQYLKRMPLKKSQKRTQDELMSSEEASFQESQESTAPTTSSESLLDSMLLEMKMSDQKFASSKSDEIPENSEDLAYQYAIFRIGDARILIRSNGAHLLNEQGDKKRQILENCRKVTFEPRIEYLSNGGAMEIGAAEWVWNYTKAVFKTSQSHVIYRTNYRLDHVLQIDPLSMRIDKQQPPPDALGILSARCVMLERMIAQLEQLEPGEYCAVQERDRPLIVVPKCSADQRGGVSLGASLTRDDCKRTTDSWKDDDFFHGFCRDVALQWQIVQGRAPQLLLAKDSAINAQMPSKMNRNQFQRKKTSMKRKFAQKEAEKEDAKRQKALDLDDPNLYADFTNPSILPQDFVKPKLKNFNSFRGGGRGGGPRGRPRARGRGAFRGGGGGAGGGGVGSGPSTSDSVPAIP</sequence>
<organism evidence="3 4">
    <name type="scientific">Caenorhabditis briggsae</name>
    <dbReference type="NCBI Taxonomy" id="6238"/>
    <lineage>
        <taxon>Eukaryota</taxon>
        <taxon>Metazoa</taxon>
        <taxon>Ecdysozoa</taxon>
        <taxon>Nematoda</taxon>
        <taxon>Chromadorea</taxon>
        <taxon>Rhabditida</taxon>
        <taxon>Rhabditina</taxon>
        <taxon>Rhabditomorpha</taxon>
        <taxon>Rhabditoidea</taxon>
        <taxon>Rhabditidae</taxon>
        <taxon>Peloderinae</taxon>
        <taxon>Caenorhabditis</taxon>
    </lineage>
</organism>